<evidence type="ECO:0000256" key="1">
    <source>
        <dbReference type="SAM" id="MobiDB-lite"/>
    </source>
</evidence>
<gene>
    <name evidence="3" type="ORF">CSH63_20175</name>
</gene>
<dbReference type="InterPro" id="IPR008258">
    <property type="entry name" value="Transglycosylase_SLT_dom_1"/>
</dbReference>
<evidence type="ECO:0000259" key="2">
    <source>
        <dbReference type="Pfam" id="PF01464"/>
    </source>
</evidence>
<sequence length="240" mass="25969">MSLPPTKGNFVSRLWSRFGARTAAVALLSVGVAGGFYLGEDRQTQQQGLTAQVGLEVDQAEHAYQRDRLSDHRVDSSRQRAAEYQAKLRAAAAAKEAAERAKKAEAAAATRKKERAAAEEAEKEAKIKPYDGPIPSSCAEYSGNRKVGCAIMLDKGFGIDQFPCLDKLWTKESGWNPKASNSSSGAYGIPQAVPGSKMASVADDWKTNPATQITWGLGYIKGRYDTPCGAWQKSQSSGWY</sequence>
<feature type="region of interest" description="Disordered" evidence="1">
    <location>
        <begin position="104"/>
        <end position="124"/>
    </location>
</feature>
<dbReference type="InterPro" id="IPR023346">
    <property type="entry name" value="Lysozyme-like_dom_sf"/>
</dbReference>
<evidence type="ECO:0000313" key="4">
    <source>
        <dbReference type="Proteomes" id="UP000267804"/>
    </source>
</evidence>
<dbReference type="AlphaFoldDB" id="A0A386WMW7"/>
<feature type="compositionally biased region" description="Basic and acidic residues" evidence="1">
    <location>
        <begin position="115"/>
        <end position="124"/>
    </location>
</feature>
<name>A0A386WMW7_9ACTN</name>
<protein>
    <recommendedName>
        <fullName evidence="2">Transglycosylase SLT domain-containing protein</fullName>
    </recommendedName>
</protein>
<feature type="domain" description="Transglycosylase SLT" evidence="2">
    <location>
        <begin position="167"/>
        <end position="230"/>
    </location>
</feature>
<dbReference type="EMBL" id="CP024087">
    <property type="protein sequence ID" value="AYF29745.1"/>
    <property type="molecule type" value="Genomic_DNA"/>
</dbReference>
<dbReference type="KEGG" id="mtua:CSH63_20175"/>
<dbReference type="Pfam" id="PF01464">
    <property type="entry name" value="SLT"/>
    <property type="match status" value="1"/>
</dbReference>
<proteinExistence type="predicted"/>
<evidence type="ECO:0000313" key="3">
    <source>
        <dbReference type="EMBL" id="AYF29745.1"/>
    </source>
</evidence>
<reference evidence="3 4" key="1">
    <citation type="submission" date="2017-10" db="EMBL/GenBank/DDBJ databases">
        <title>Integration of genomic and chemical information greatly accelerates assignment of the full stereostructure of myelolactone, a potent inhibitor of myeloma from a marine-derived Micromonospora.</title>
        <authorList>
            <person name="Kim M.C."/>
            <person name="Machado H."/>
            <person name="Jensen P.R."/>
            <person name="Fenical W."/>
        </authorList>
    </citation>
    <scope>NUCLEOTIDE SEQUENCE [LARGE SCALE GENOMIC DNA]</scope>
    <source>
        <strain evidence="3 4">CNY-010</strain>
    </source>
</reference>
<dbReference type="Proteomes" id="UP000267804">
    <property type="component" value="Chromosome"/>
</dbReference>
<accession>A0A386WMW7</accession>
<dbReference type="SUPFAM" id="SSF53955">
    <property type="entry name" value="Lysozyme-like"/>
    <property type="match status" value="1"/>
</dbReference>
<organism evidence="3 4">
    <name type="scientific">Micromonospora tulbaghiae</name>
    <dbReference type="NCBI Taxonomy" id="479978"/>
    <lineage>
        <taxon>Bacteria</taxon>
        <taxon>Bacillati</taxon>
        <taxon>Actinomycetota</taxon>
        <taxon>Actinomycetes</taxon>
        <taxon>Micromonosporales</taxon>
        <taxon>Micromonosporaceae</taxon>
        <taxon>Micromonospora</taxon>
    </lineage>
</organism>